<gene>
    <name evidence="1" type="ORF">AV530_017671</name>
</gene>
<protein>
    <submittedName>
        <fullName evidence="1">Uncharacterized protein</fullName>
    </submittedName>
</protein>
<dbReference type="AlphaFoldDB" id="A0A1V4JU85"/>
<keyword evidence="2" id="KW-1185">Reference proteome</keyword>
<dbReference type="EMBL" id="LSYS01006164">
    <property type="protein sequence ID" value="OPJ75615.1"/>
    <property type="molecule type" value="Genomic_DNA"/>
</dbReference>
<sequence>MPMDTLVQGKRSRQCVAILRPPVLGIKCAPGAKSGKPGSAWWRCKSTTGIPQTPLVGQVQREVQHSFCQQEQIHPLENGSLQEHSLE</sequence>
<proteinExistence type="predicted"/>
<evidence type="ECO:0000313" key="1">
    <source>
        <dbReference type="EMBL" id="OPJ75615.1"/>
    </source>
</evidence>
<evidence type="ECO:0000313" key="2">
    <source>
        <dbReference type="Proteomes" id="UP000190648"/>
    </source>
</evidence>
<dbReference type="Proteomes" id="UP000190648">
    <property type="component" value="Unassembled WGS sequence"/>
</dbReference>
<accession>A0A1V4JU85</accession>
<organism evidence="1 2">
    <name type="scientific">Patagioenas fasciata monilis</name>
    <dbReference type="NCBI Taxonomy" id="372326"/>
    <lineage>
        <taxon>Eukaryota</taxon>
        <taxon>Metazoa</taxon>
        <taxon>Chordata</taxon>
        <taxon>Craniata</taxon>
        <taxon>Vertebrata</taxon>
        <taxon>Euteleostomi</taxon>
        <taxon>Archelosauria</taxon>
        <taxon>Archosauria</taxon>
        <taxon>Dinosauria</taxon>
        <taxon>Saurischia</taxon>
        <taxon>Theropoda</taxon>
        <taxon>Coelurosauria</taxon>
        <taxon>Aves</taxon>
        <taxon>Neognathae</taxon>
        <taxon>Neoaves</taxon>
        <taxon>Columbimorphae</taxon>
        <taxon>Columbiformes</taxon>
        <taxon>Columbidae</taxon>
        <taxon>Patagioenas</taxon>
    </lineage>
</organism>
<comment type="caution">
    <text evidence="1">The sequence shown here is derived from an EMBL/GenBank/DDBJ whole genome shotgun (WGS) entry which is preliminary data.</text>
</comment>
<name>A0A1V4JU85_PATFA</name>
<reference evidence="1 2" key="1">
    <citation type="submission" date="2016-02" db="EMBL/GenBank/DDBJ databases">
        <title>Band-tailed pigeon sequencing and assembly.</title>
        <authorList>
            <person name="Soares A.E."/>
            <person name="Novak B.J."/>
            <person name="Rice E.S."/>
            <person name="O'Connell B."/>
            <person name="Chang D."/>
            <person name="Weber S."/>
            <person name="Shapiro B."/>
        </authorList>
    </citation>
    <scope>NUCLEOTIDE SEQUENCE [LARGE SCALE GENOMIC DNA]</scope>
    <source>
        <strain evidence="1">BTP2013</strain>
        <tissue evidence="1">Blood</tissue>
    </source>
</reference>